<reference evidence="2 3" key="1">
    <citation type="submission" date="2018-06" db="EMBL/GenBank/DDBJ databases">
        <authorList>
            <consortium name="Pathogen Informatics"/>
            <person name="Doyle S."/>
        </authorList>
    </citation>
    <scope>NUCLEOTIDE SEQUENCE [LARGE SCALE GENOMIC DNA]</scope>
    <source>
        <strain evidence="2 3">NCTC10254</strain>
    </source>
</reference>
<organism evidence="2 3">
    <name type="scientific">Corynebacterium matruchotii</name>
    <dbReference type="NCBI Taxonomy" id="43768"/>
    <lineage>
        <taxon>Bacteria</taxon>
        <taxon>Bacillati</taxon>
        <taxon>Actinomycetota</taxon>
        <taxon>Actinomycetes</taxon>
        <taxon>Mycobacteriales</taxon>
        <taxon>Corynebacteriaceae</taxon>
        <taxon>Corynebacterium</taxon>
    </lineage>
</organism>
<protein>
    <submittedName>
        <fullName evidence="2">Uncharacterized protein</fullName>
    </submittedName>
</protein>
<sequence length="172" mass="18316">MVFQIRHPKPPGAGAPAKGKPCLSNPLPHPPRPSGAEGAHHTRAAKVLSMVFIFTAPNPLGIHPAKNQKPCLSELLPHRDATATPGRPQQPHTAHLLSLDFREMLHNNPPTRPETMLRTFTAQPGKASATLLSHTTGAANLISMVFQIRHPKPPGAGAPAKGKPCLAFLLPT</sequence>
<evidence type="ECO:0000313" key="2">
    <source>
        <dbReference type="EMBL" id="SPW24302.1"/>
    </source>
</evidence>
<proteinExistence type="predicted"/>
<feature type="compositionally biased region" description="Low complexity" evidence="1">
    <location>
        <begin position="12"/>
        <end position="21"/>
    </location>
</feature>
<evidence type="ECO:0000313" key="3">
    <source>
        <dbReference type="Proteomes" id="UP000249886"/>
    </source>
</evidence>
<accession>A0A8B4GT67</accession>
<dbReference type="EMBL" id="UARK01000001">
    <property type="protein sequence ID" value="SPW24302.1"/>
    <property type="molecule type" value="Genomic_DNA"/>
</dbReference>
<feature type="region of interest" description="Disordered" evidence="1">
    <location>
        <begin position="1"/>
        <end position="41"/>
    </location>
</feature>
<comment type="caution">
    <text evidence="2">The sequence shown here is derived from an EMBL/GenBank/DDBJ whole genome shotgun (WGS) entry which is preliminary data.</text>
</comment>
<evidence type="ECO:0000256" key="1">
    <source>
        <dbReference type="SAM" id="MobiDB-lite"/>
    </source>
</evidence>
<dbReference type="AlphaFoldDB" id="A0A8B4GT67"/>
<dbReference type="Proteomes" id="UP000249886">
    <property type="component" value="Unassembled WGS sequence"/>
</dbReference>
<name>A0A8B4GT67_9CORY</name>
<gene>
    <name evidence="2" type="ORF">NCTC10254_00675</name>
</gene>